<dbReference type="Proteomes" id="UP000772434">
    <property type="component" value="Unassembled WGS sequence"/>
</dbReference>
<name>A0A9P5P7R2_9AGAR</name>
<keyword evidence="3" id="KW-1185">Reference proteome</keyword>
<proteinExistence type="predicted"/>
<feature type="signal peptide" evidence="1">
    <location>
        <begin position="1"/>
        <end position="20"/>
    </location>
</feature>
<gene>
    <name evidence="2" type="ORF">BDP27DRAFT_1374618</name>
</gene>
<evidence type="ECO:0000313" key="2">
    <source>
        <dbReference type="EMBL" id="KAF9038884.1"/>
    </source>
</evidence>
<dbReference type="AlphaFoldDB" id="A0A9P5P7R2"/>
<sequence length="268" mass="30332">MRTAELGSVKFVLLFAFVSSRLSLCRYATVHKSLASFPVSIIDKTLYLEAIGYDSSFMKEEIGNSRIRGWITRKKIKRMVDSFQHYSGEYSGPPFQHWFLVAGDSGDESNSDLTYANTEESRTQERTFEVGVNYMVQGFAPSRGTSPSIASFIGRSQKRLAHYSPAAVLPEELERKDYAALFFTPHDRLMITLSGTTNAKDMVPGLKNLSEEDHGIISRSTETQLELIFPPPKGYESRNPSGWGREFKFRVNCKFLLEQFLETALTFS</sequence>
<comment type="caution">
    <text evidence="2">The sequence shown here is derived from an EMBL/GenBank/DDBJ whole genome shotgun (WGS) entry which is preliminary data.</text>
</comment>
<dbReference type="EMBL" id="JADNRY010000583">
    <property type="protein sequence ID" value="KAF9038884.1"/>
    <property type="molecule type" value="Genomic_DNA"/>
</dbReference>
<evidence type="ECO:0000256" key="1">
    <source>
        <dbReference type="SAM" id="SignalP"/>
    </source>
</evidence>
<keyword evidence="1" id="KW-0732">Signal</keyword>
<protein>
    <submittedName>
        <fullName evidence="2">Uncharacterized protein</fullName>
    </submittedName>
</protein>
<accession>A0A9P5P7R2</accession>
<feature type="chain" id="PRO_5040363694" evidence="1">
    <location>
        <begin position="21"/>
        <end position="268"/>
    </location>
</feature>
<reference evidence="2" key="1">
    <citation type="submission" date="2020-11" db="EMBL/GenBank/DDBJ databases">
        <authorList>
            <consortium name="DOE Joint Genome Institute"/>
            <person name="Ahrendt S."/>
            <person name="Riley R."/>
            <person name="Andreopoulos W."/>
            <person name="Labutti K."/>
            <person name="Pangilinan J."/>
            <person name="Ruiz-Duenas F.J."/>
            <person name="Barrasa J.M."/>
            <person name="Sanchez-Garcia M."/>
            <person name="Camarero S."/>
            <person name="Miyauchi S."/>
            <person name="Serrano A."/>
            <person name="Linde D."/>
            <person name="Babiker R."/>
            <person name="Drula E."/>
            <person name="Ayuso-Fernandez I."/>
            <person name="Pacheco R."/>
            <person name="Padilla G."/>
            <person name="Ferreira P."/>
            <person name="Barriuso J."/>
            <person name="Kellner H."/>
            <person name="Castanera R."/>
            <person name="Alfaro M."/>
            <person name="Ramirez L."/>
            <person name="Pisabarro A.G."/>
            <person name="Kuo A."/>
            <person name="Tritt A."/>
            <person name="Lipzen A."/>
            <person name="He G."/>
            <person name="Yan M."/>
            <person name="Ng V."/>
            <person name="Cullen D."/>
            <person name="Martin F."/>
            <person name="Rosso M.-N."/>
            <person name="Henrissat B."/>
            <person name="Hibbett D."/>
            <person name="Martinez A.T."/>
            <person name="Grigoriev I.V."/>
        </authorList>
    </citation>
    <scope>NUCLEOTIDE SEQUENCE</scope>
    <source>
        <strain evidence="2">AH 40177</strain>
    </source>
</reference>
<organism evidence="2 3">
    <name type="scientific">Rhodocollybia butyracea</name>
    <dbReference type="NCBI Taxonomy" id="206335"/>
    <lineage>
        <taxon>Eukaryota</taxon>
        <taxon>Fungi</taxon>
        <taxon>Dikarya</taxon>
        <taxon>Basidiomycota</taxon>
        <taxon>Agaricomycotina</taxon>
        <taxon>Agaricomycetes</taxon>
        <taxon>Agaricomycetidae</taxon>
        <taxon>Agaricales</taxon>
        <taxon>Marasmiineae</taxon>
        <taxon>Omphalotaceae</taxon>
        <taxon>Rhodocollybia</taxon>
    </lineage>
</organism>
<evidence type="ECO:0000313" key="3">
    <source>
        <dbReference type="Proteomes" id="UP000772434"/>
    </source>
</evidence>